<gene>
    <name evidence="2" type="ORF">A8L58_00015</name>
</gene>
<feature type="compositionally biased region" description="Polar residues" evidence="1">
    <location>
        <begin position="82"/>
        <end position="98"/>
    </location>
</feature>
<protein>
    <submittedName>
        <fullName evidence="2">Uncharacterized protein</fullName>
    </submittedName>
</protein>
<evidence type="ECO:0000256" key="1">
    <source>
        <dbReference type="SAM" id="MobiDB-lite"/>
    </source>
</evidence>
<organism evidence="2 3">
    <name type="scientific">Acidipropionibacterium acidipropionici</name>
    <dbReference type="NCBI Taxonomy" id="1748"/>
    <lineage>
        <taxon>Bacteria</taxon>
        <taxon>Bacillati</taxon>
        <taxon>Actinomycetota</taxon>
        <taxon>Actinomycetes</taxon>
        <taxon>Propionibacteriales</taxon>
        <taxon>Propionibacteriaceae</taxon>
        <taxon>Acidipropionibacterium</taxon>
    </lineage>
</organism>
<keyword evidence="3" id="KW-1185">Reference proteome</keyword>
<name>A0ABM6FGY8_9ACTN</name>
<dbReference type="Proteomes" id="UP000178666">
    <property type="component" value="Chromosome"/>
</dbReference>
<feature type="region of interest" description="Disordered" evidence="1">
    <location>
        <begin position="72"/>
        <end position="98"/>
    </location>
</feature>
<proteinExistence type="predicted"/>
<reference evidence="2 3" key="1">
    <citation type="journal article" date="2016" name="Plant Dis.">
        <title>Improved production of propionic acid using genome shuffling.</title>
        <authorList>
            <person name="Luna-Flores C.H."/>
            <person name="Palfreyman R.W."/>
            <person name="Kromer J.O."/>
            <person name="Nielsen L.K."/>
            <person name="Marcellin E."/>
        </authorList>
    </citation>
    <scope>NUCLEOTIDE SEQUENCE [LARGE SCALE GENOMIC DNA]</scope>
    <source>
        <strain evidence="2 3">F3E8</strain>
    </source>
</reference>
<sequence>MGQHQVVGPLDVGQPQDIAGAGDGVVDLLELGGHLDGLVHRRLAEPGDPGLLPAVQDRGVLGVDQLGDGVVDRVPGEIDGPRSTSSISARETVNGTRT</sequence>
<accession>A0ABM6FGY8</accession>
<dbReference type="EMBL" id="CP015970">
    <property type="protein sequence ID" value="AOZ45357.1"/>
    <property type="molecule type" value="Genomic_DNA"/>
</dbReference>
<evidence type="ECO:0000313" key="3">
    <source>
        <dbReference type="Proteomes" id="UP000178666"/>
    </source>
</evidence>
<evidence type="ECO:0000313" key="2">
    <source>
        <dbReference type="EMBL" id="AOZ45357.1"/>
    </source>
</evidence>